<accession>A0A1G7DXQ3</accession>
<feature type="transmembrane region" description="Helical" evidence="6">
    <location>
        <begin position="150"/>
        <end position="169"/>
    </location>
</feature>
<proteinExistence type="predicted"/>
<comment type="subcellular location">
    <subcellularLocation>
        <location evidence="1">Cell membrane</location>
        <topology evidence="1">Multi-pass membrane protein</topology>
    </subcellularLocation>
</comment>
<organism evidence="7 8">
    <name type="scientific">Rhodospira trueperi</name>
    <dbReference type="NCBI Taxonomy" id="69960"/>
    <lineage>
        <taxon>Bacteria</taxon>
        <taxon>Pseudomonadati</taxon>
        <taxon>Pseudomonadota</taxon>
        <taxon>Alphaproteobacteria</taxon>
        <taxon>Rhodospirillales</taxon>
        <taxon>Rhodospirillaceae</taxon>
        <taxon>Rhodospira</taxon>
    </lineage>
</organism>
<name>A0A1G7DXQ3_9PROT</name>
<dbReference type="STRING" id="69960.SAMN05421720_10869"/>
<evidence type="ECO:0000256" key="3">
    <source>
        <dbReference type="ARBA" id="ARBA00022692"/>
    </source>
</evidence>
<gene>
    <name evidence="7" type="ORF">SAMN05421720_10869</name>
</gene>
<evidence type="ECO:0000256" key="2">
    <source>
        <dbReference type="ARBA" id="ARBA00022475"/>
    </source>
</evidence>
<dbReference type="Pfam" id="PF02653">
    <property type="entry name" value="BPD_transp_2"/>
    <property type="match status" value="1"/>
</dbReference>
<feature type="transmembrane region" description="Helical" evidence="6">
    <location>
        <begin position="342"/>
        <end position="365"/>
    </location>
</feature>
<dbReference type="InterPro" id="IPR043428">
    <property type="entry name" value="LivM-like"/>
</dbReference>
<dbReference type="Proteomes" id="UP000199412">
    <property type="component" value="Unassembled WGS sequence"/>
</dbReference>
<feature type="transmembrane region" description="Helical" evidence="6">
    <location>
        <begin position="121"/>
        <end position="143"/>
    </location>
</feature>
<keyword evidence="2" id="KW-1003">Cell membrane</keyword>
<sequence length="388" mass="42133">MATQSLRPCGDFRTTYRQDTAIFDTFNSRWAMILFLALLYVMVLVPILAPGVEETPVLSTLFGPFYNAQYLSLAIQACYWGIAALGLNILVGFTGQISLGHAAFFGIGAFGSAYLNNTYGIPVILSIPLAGLIAAAVGLLFGSPAARIKGLYLAIATLAAQFIIEDLFIRVDWFTGGSYGSLANTVELPGYDFSAGEWVTLFAFDTDPKFFLFALTVTIVMYVMAANLMRSRDGRAFIAVRDHYLSAEVMGINLTKYRILSFGISSFYAGIGGALYGHYLGFVSAEGFTILLSIQFLGIIIIGGLGSVMGAILGTIFMVLLPEVMAGGVDIIASTDWGNTPMITNGLAFFKEMAIGAAIILFLIFEPDGLAHRWRLIKAYWKLYPFSY</sequence>
<keyword evidence="4 6" id="KW-1133">Transmembrane helix</keyword>
<feature type="transmembrane region" description="Helical" evidence="6">
    <location>
        <begin position="288"/>
        <end position="321"/>
    </location>
</feature>
<dbReference type="OrthoDB" id="9814461at2"/>
<dbReference type="GO" id="GO:0015658">
    <property type="term" value="F:branched-chain amino acid transmembrane transporter activity"/>
    <property type="evidence" value="ECO:0007669"/>
    <property type="project" value="InterPro"/>
</dbReference>
<evidence type="ECO:0000256" key="4">
    <source>
        <dbReference type="ARBA" id="ARBA00022989"/>
    </source>
</evidence>
<reference evidence="7 8" key="1">
    <citation type="submission" date="2016-10" db="EMBL/GenBank/DDBJ databases">
        <authorList>
            <person name="de Groot N.N."/>
        </authorList>
    </citation>
    <scope>NUCLEOTIDE SEQUENCE [LARGE SCALE GENOMIC DNA]</scope>
    <source>
        <strain evidence="7 8">ATCC 700224</strain>
    </source>
</reference>
<feature type="transmembrane region" description="Helical" evidence="6">
    <location>
        <begin position="69"/>
        <end position="90"/>
    </location>
</feature>
<dbReference type="GO" id="GO:0005886">
    <property type="term" value="C:plasma membrane"/>
    <property type="evidence" value="ECO:0007669"/>
    <property type="project" value="UniProtKB-SubCell"/>
</dbReference>
<keyword evidence="5 6" id="KW-0472">Membrane</keyword>
<dbReference type="PANTHER" id="PTHR30482:SF5">
    <property type="entry name" value="ABC TRANSPORTER PERMEASE PROTEIN"/>
    <property type="match status" value="1"/>
</dbReference>
<dbReference type="CDD" id="cd06581">
    <property type="entry name" value="TM_PBP1_LivM_like"/>
    <property type="match status" value="1"/>
</dbReference>
<dbReference type="PANTHER" id="PTHR30482">
    <property type="entry name" value="HIGH-AFFINITY BRANCHED-CHAIN AMINO ACID TRANSPORT SYSTEM PERMEASE"/>
    <property type="match status" value="1"/>
</dbReference>
<keyword evidence="3 6" id="KW-0812">Transmembrane</keyword>
<evidence type="ECO:0000256" key="6">
    <source>
        <dbReference type="SAM" id="Phobius"/>
    </source>
</evidence>
<feature type="transmembrane region" description="Helical" evidence="6">
    <location>
        <begin position="30"/>
        <end position="49"/>
    </location>
</feature>
<feature type="transmembrane region" description="Helical" evidence="6">
    <location>
        <begin position="259"/>
        <end position="282"/>
    </location>
</feature>
<dbReference type="EMBL" id="FNAP01000008">
    <property type="protein sequence ID" value="SDE55926.1"/>
    <property type="molecule type" value="Genomic_DNA"/>
</dbReference>
<dbReference type="InterPro" id="IPR001851">
    <property type="entry name" value="ABC_transp_permease"/>
</dbReference>
<feature type="transmembrane region" description="Helical" evidence="6">
    <location>
        <begin position="210"/>
        <end position="229"/>
    </location>
</feature>
<evidence type="ECO:0000313" key="7">
    <source>
        <dbReference type="EMBL" id="SDE55926.1"/>
    </source>
</evidence>
<dbReference type="AlphaFoldDB" id="A0A1G7DXQ3"/>
<keyword evidence="8" id="KW-1185">Reference proteome</keyword>
<dbReference type="RefSeq" id="WP_092786421.1">
    <property type="nucleotide sequence ID" value="NZ_FNAP01000008.1"/>
</dbReference>
<evidence type="ECO:0000256" key="1">
    <source>
        <dbReference type="ARBA" id="ARBA00004651"/>
    </source>
</evidence>
<evidence type="ECO:0000256" key="5">
    <source>
        <dbReference type="ARBA" id="ARBA00023136"/>
    </source>
</evidence>
<protein>
    <submittedName>
        <fullName evidence="7">Branched-chain amino acid transport system permease protein</fullName>
    </submittedName>
</protein>
<evidence type="ECO:0000313" key="8">
    <source>
        <dbReference type="Proteomes" id="UP000199412"/>
    </source>
</evidence>
<feature type="transmembrane region" description="Helical" evidence="6">
    <location>
        <begin position="97"/>
        <end position="115"/>
    </location>
</feature>